<dbReference type="GO" id="GO:0005524">
    <property type="term" value="F:ATP binding"/>
    <property type="evidence" value="ECO:0007669"/>
    <property type="project" value="InterPro"/>
</dbReference>
<feature type="domain" description="Mur ligase central" evidence="2">
    <location>
        <begin position="63"/>
        <end position="157"/>
    </location>
</feature>
<dbReference type="Proteomes" id="UP000029669">
    <property type="component" value="Chromosome"/>
</dbReference>
<keyword evidence="4" id="KW-1185">Reference proteome</keyword>
<organism evidence="3 4">
    <name type="scientific">Thermoanaerobacter kivui</name>
    <name type="common">Acetogenium kivui</name>
    <dbReference type="NCBI Taxonomy" id="2325"/>
    <lineage>
        <taxon>Bacteria</taxon>
        <taxon>Bacillati</taxon>
        <taxon>Bacillota</taxon>
        <taxon>Clostridia</taxon>
        <taxon>Thermoanaerobacterales</taxon>
        <taxon>Thermoanaerobacteraceae</taxon>
        <taxon>Thermoanaerobacter</taxon>
    </lineage>
</organism>
<dbReference type="Gene3D" id="3.40.1190.10">
    <property type="entry name" value="Mur-like, catalytic domain"/>
    <property type="match status" value="1"/>
</dbReference>
<dbReference type="EMBL" id="CP009170">
    <property type="protein sequence ID" value="AIS52034.1"/>
    <property type="molecule type" value="Genomic_DNA"/>
</dbReference>
<dbReference type="KEGG" id="tki:TKV_c08520"/>
<evidence type="ECO:0000259" key="2">
    <source>
        <dbReference type="Pfam" id="PF08245"/>
    </source>
</evidence>
<reference evidence="4" key="1">
    <citation type="journal article" date="2015" name="Genome Announc.">
        <title>Whole-Genome Sequences of 80 Environmental and Clinical Isolates of Burkholderia pseudomallei.</title>
        <authorList>
            <person name="Johnson S.L."/>
            <person name="Baker A.L."/>
            <person name="Chain P.S."/>
            <person name="Currie B.J."/>
            <person name="Daligault H.E."/>
            <person name="Davenport K.W."/>
            <person name="Davis C.B."/>
            <person name="Inglis T.J."/>
            <person name="Kaestli M."/>
            <person name="Koren S."/>
            <person name="Mayo M."/>
            <person name="Merritt A.J."/>
            <person name="Price E.P."/>
            <person name="Sarovich D.S."/>
            <person name="Warner J."/>
            <person name="Rosovitz M.J."/>
        </authorList>
    </citation>
    <scope>NUCLEOTIDE SEQUENCE [LARGE SCALE GENOMIC DNA]</scope>
    <source>
        <strain evidence="4">DSM 2030</strain>
    </source>
</reference>
<dbReference type="HOGENOM" id="CLU_956253_0_0_9"/>
<protein>
    <submittedName>
        <fullName evidence="3">UDP-N-acetylmuramate-alanine ligase</fullName>
    </submittedName>
</protein>
<proteinExistence type="predicted"/>
<dbReference type="InterPro" id="IPR013221">
    <property type="entry name" value="Mur_ligase_cen"/>
</dbReference>
<comment type="pathway">
    <text evidence="1">Cell wall biogenesis; peptidoglycan biosynthesis.</text>
</comment>
<sequence>MKNILIGGSRGKTTISKFIFHCVNPKEAYIQEFTEQNKKVDILIISNICEKDDFKKLKNYVAKNLANNIIINADDKNVNKLFMEDINSTLITCGMNPKSSITASSIVYEEGGYKFNYCVQRSFFNLRGELIEPMEIPVEIKMYGQYNIYNSLFVITVLLLLGYEIEDIKNAIKGFKNDGNFEILYDGNFKVMFHYARKQVDFINAFNALCDVSYENLYLLLRREDKEMLKSVLESNKDLLNIKEIIDIDENNFYSYDRYIEDIGENGLFLAIGNFKEGFSKTFLNYIHNLS</sequence>
<dbReference type="InterPro" id="IPR036565">
    <property type="entry name" value="Mur-like_cat_sf"/>
</dbReference>
<evidence type="ECO:0000256" key="1">
    <source>
        <dbReference type="ARBA" id="ARBA00004752"/>
    </source>
</evidence>
<evidence type="ECO:0000313" key="3">
    <source>
        <dbReference type="EMBL" id="AIS52034.1"/>
    </source>
</evidence>
<dbReference type="AlphaFoldDB" id="A0A097AQC1"/>
<accession>A0A097AQC1</accession>
<dbReference type="RefSeq" id="WP_084574178.1">
    <property type="nucleotide sequence ID" value="NZ_CP009170.1"/>
</dbReference>
<dbReference type="SUPFAM" id="SSF53623">
    <property type="entry name" value="MurD-like peptide ligases, catalytic domain"/>
    <property type="match status" value="1"/>
</dbReference>
<gene>
    <name evidence="3" type="ORF">TKV_c08520</name>
</gene>
<dbReference type="OrthoDB" id="1706403at2"/>
<name>A0A097AQC1_THEKI</name>
<dbReference type="PANTHER" id="PTHR23135">
    <property type="entry name" value="MUR LIGASE FAMILY MEMBER"/>
    <property type="match status" value="1"/>
</dbReference>
<dbReference type="eggNOG" id="COG0769">
    <property type="taxonomic scope" value="Bacteria"/>
</dbReference>
<dbReference type="PANTHER" id="PTHR23135:SF4">
    <property type="entry name" value="UDP-N-ACETYLMURAMOYL-L-ALANYL-D-GLUTAMATE--2,6-DIAMINOPIMELATE LIGASE MURE HOMOLOG, CHLOROPLASTIC"/>
    <property type="match status" value="1"/>
</dbReference>
<evidence type="ECO:0000313" key="4">
    <source>
        <dbReference type="Proteomes" id="UP000029669"/>
    </source>
</evidence>
<dbReference type="GO" id="GO:0016881">
    <property type="term" value="F:acid-amino acid ligase activity"/>
    <property type="evidence" value="ECO:0007669"/>
    <property type="project" value="InterPro"/>
</dbReference>
<dbReference type="STRING" id="2325.TKV_c08520"/>
<keyword evidence="3" id="KW-0436">Ligase</keyword>
<dbReference type="Pfam" id="PF08245">
    <property type="entry name" value="Mur_ligase_M"/>
    <property type="match status" value="1"/>
</dbReference>